<keyword evidence="3 5" id="KW-0697">Rotamase</keyword>
<dbReference type="Proteomes" id="UP000754644">
    <property type="component" value="Unassembled WGS sequence"/>
</dbReference>
<evidence type="ECO:0000256" key="3">
    <source>
        <dbReference type="ARBA" id="ARBA00023110"/>
    </source>
</evidence>
<evidence type="ECO:0000256" key="6">
    <source>
        <dbReference type="RuleBase" id="RU003915"/>
    </source>
</evidence>
<evidence type="ECO:0000256" key="4">
    <source>
        <dbReference type="ARBA" id="ARBA00023235"/>
    </source>
</evidence>
<gene>
    <name evidence="8" type="ORF">HQ497_00735</name>
</gene>
<organism evidence="8 9">
    <name type="scientific">SAR86 cluster bacterium</name>
    <dbReference type="NCBI Taxonomy" id="2030880"/>
    <lineage>
        <taxon>Bacteria</taxon>
        <taxon>Pseudomonadati</taxon>
        <taxon>Pseudomonadota</taxon>
        <taxon>Gammaproteobacteria</taxon>
        <taxon>SAR86 cluster</taxon>
    </lineage>
</organism>
<comment type="similarity">
    <text evidence="2 6">Belongs to the FKBP-type PPIase family.</text>
</comment>
<evidence type="ECO:0000256" key="2">
    <source>
        <dbReference type="ARBA" id="ARBA00006577"/>
    </source>
</evidence>
<name>A0A972VWI8_9GAMM</name>
<dbReference type="SUPFAM" id="SSF54534">
    <property type="entry name" value="FKBP-like"/>
    <property type="match status" value="1"/>
</dbReference>
<reference evidence="8" key="1">
    <citation type="submission" date="2020-05" db="EMBL/GenBank/DDBJ databases">
        <title>Sulfur intermediates as new biogeochemical hubs in an aquatic model microbial ecosystem.</title>
        <authorList>
            <person name="Vigneron A."/>
        </authorList>
    </citation>
    <scope>NUCLEOTIDE SEQUENCE</scope>
    <source>
        <strain evidence="8">Bin.250</strain>
    </source>
</reference>
<dbReference type="EC" id="5.2.1.8" evidence="6"/>
<feature type="domain" description="PPIase FKBP-type" evidence="7">
    <location>
        <begin position="10"/>
        <end position="93"/>
    </location>
</feature>
<sequence>MAKNTPIGPGTRVTLRFTLELTNGDIVDSTGDTAATFVVGDGNLLPGFELAMYGMVAEASARLSIPASQAFGEHLEANMQRLRRGQFPVNMVLTEGLMMSFADKTDSELPGVINKIQGDSIEVDFNHPLAGKDLIFDVAIVEVEQISNEIIRVSE</sequence>
<dbReference type="Pfam" id="PF00254">
    <property type="entry name" value="FKBP_C"/>
    <property type="match status" value="1"/>
</dbReference>
<dbReference type="PROSITE" id="PS50059">
    <property type="entry name" value="FKBP_PPIASE"/>
    <property type="match status" value="1"/>
</dbReference>
<evidence type="ECO:0000313" key="8">
    <source>
        <dbReference type="EMBL" id="NQV63862.1"/>
    </source>
</evidence>
<dbReference type="InterPro" id="IPR046357">
    <property type="entry name" value="PPIase_dom_sf"/>
</dbReference>
<evidence type="ECO:0000259" key="7">
    <source>
        <dbReference type="PROSITE" id="PS50059"/>
    </source>
</evidence>
<dbReference type="GO" id="GO:0003755">
    <property type="term" value="F:peptidyl-prolyl cis-trans isomerase activity"/>
    <property type="evidence" value="ECO:0007669"/>
    <property type="project" value="UniProtKB-UniRule"/>
</dbReference>
<dbReference type="PANTHER" id="PTHR47861">
    <property type="entry name" value="FKBP-TYPE PEPTIDYL-PROLYL CIS-TRANS ISOMERASE SLYD"/>
    <property type="match status" value="1"/>
</dbReference>
<evidence type="ECO:0000256" key="1">
    <source>
        <dbReference type="ARBA" id="ARBA00000971"/>
    </source>
</evidence>
<comment type="caution">
    <text evidence="8">The sequence shown here is derived from an EMBL/GenBank/DDBJ whole genome shotgun (WGS) entry which is preliminary data.</text>
</comment>
<protein>
    <recommendedName>
        <fullName evidence="6">Peptidyl-prolyl cis-trans isomerase</fullName>
        <ecNumber evidence="6">5.2.1.8</ecNumber>
    </recommendedName>
</protein>
<accession>A0A972VWI8</accession>
<dbReference type="PANTHER" id="PTHR47861:SF4">
    <property type="entry name" value="FKBP-TYPE 16 KDA PEPTIDYL-PROLYL CIS-TRANS ISOMERASE"/>
    <property type="match status" value="1"/>
</dbReference>
<dbReference type="AlphaFoldDB" id="A0A972VWI8"/>
<evidence type="ECO:0000256" key="5">
    <source>
        <dbReference type="PROSITE-ProRule" id="PRU00277"/>
    </source>
</evidence>
<evidence type="ECO:0000313" key="9">
    <source>
        <dbReference type="Proteomes" id="UP000754644"/>
    </source>
</evidence>
<dbReference type="Gene3D" id="3.10.50.40">
    <property type="match status" value="1"/>
</dbReference>
<dbReference type="InterPro" id="IPR001179">
    <property type="entry name" value="PPIase_FKBP_dom"/>
</dbReference>
<keyword evidence="4 5" id="KW-0413">Isomerase</keyword>
<dbReference type="EMBL" id="JABMOJ010000029">
    <property type="protein sequence ID" value="NQV63862.1"/>
    <property type="molecule type" value="Genomic_DNA"/>
</dbReference>
<comment type="catalytic activity">
    <reaction evidence="1 5 6">
        <text>[protein]-peptidylproline (omega=180) = [protein]-peptidylproline (omega=0)</text>
        <dbReference type="Rhea" id="RHEA:16237"/>
        <dbReference type="Rhea" id="RHEA-COMP:10747"/>
        <dbReference type="Rhea" id="RHEA-COMP:10748"/>
        <dbReference type="ChEBI" id="CHEBI:83833"/>
        <dbReference type="ChEBI" id="CHEBI:83834"/>
        <dbReference type="EC" id="5.2.1.8"/>
    </reaction>
</comment>
<proteinExistence type="inferred from homology"/>